<sequence length="229" mass="24675">MGVTAIVAGGTGLVGRELIRLLLEDPRYDKIIALVRRDMQIRHLRGSEKLVQVKTDYSQLDADLGPSVMAAMEGAHVFCTLGTTIKKAGSQEQFRRVDFEFPMKLGEIAGAGKAEVFAIVTAMGANHASSIFYNRVKGDVEQGLRALNLRSLYMLRPSLILGDRDEVRVGEQLGSLVSRVISPLMIGGLRTYRPIQASKIAAGLIACAQKGEAGAHVVLSDRIAELAGT</sequence>
<dbReference type="Gene3D" id="3.40.50.720">
    <property type="entry name" value="NAD(P)-binding Rossmann-like Domain"/>
    <property type="match status" value="1"/>
</dbReference>
<evidence type="ECO:0000313" key="3">
    <source>
        <dbReference type="Proteomes" id="UP001260980"/>
    </source>
</evidence>
<dbReference type="EMBL" id="JAWCUD010000017">
    <property type="protein sequence ID" value="MDU0205933.1"/>
    <property type="molecule type" value="Genomic_DNA"/>
</dbReference>
<keyword evidence="3" id="KW-1185">Reference proteome</keyword>
<dbReference type="PANTHER" id="PTHR14097:SF7">
    <property type="entry name" value="OXIDOREDUCTASE HTATIP2"/>
    <property type="match status" value="1"/>
</dbReference>
<evidence type="ECO:0000259" key="1">
    <source>
        <dbReference type="Pfam" id="PF13460"/>
    </source>
</evidence>
<accession>A0ABU3RNT1</accession>
<comment type="caution">
    <text evidence="2">The sequence shown here is derived from an EMBL/GenBank/DDBJ whole genome shotgun (WGS) entry which is preliminary data.</text>
</comment>
<proteinExistence type="predicted"/>
<name>A0ABU3RNT1_9BACL</name>
<feature type="domain" description="NAD(P)-binding" evidence="1">
    <location>
        <begin position="9"/>
        <end position="129"/>
    </location>
</feature>
<gene>
    <name evidence="2" type="ORF">RQP52_33170</name>
</gene>
<protein>
    <submittedName>
        <fullName evidence="2">NAD(P)H-binding protein</fullName>
    </submittedName>
</protein>
<evidence type="ECO:0000313" key="2">
    <source>
        <dbReference type="EMBL" id="MDU0205933.1"/>
    </source>
</evidence>
<organism evidence="2 3">
    <name type="scientific">Paenibacillus violae</name>
    <dbReference type="NCBI Taxonomy" id="3077234"/>
    <lineage>
        <taxon>Bacteria</taxon>
        <taxon>Bacillati</taxon>
        <taxon>Bacillota</taxon>
        <taxon>Bacilli</taxon>
        <taxon>Bacillales</taxon>
        <taxon>Paenibacillaceae</taxon>
        <taxon>Paenibacillus</taxon>
    </lineage>
</organism>
<dbReference type="SUPFAM" id="SSF51735">
    <property type="entry name" value="NAD(P)-binding Rossmann-fold domains"/>
    <property type="match status" value="1"/>
</dbReference>
<dbReference type="InterPro" id="IPR016040">
    <property type="entry name" value="NAD(P)-bd_dom"/>
</dbReference>
<dbReference type="PANTHER" id="PTHR14097">
    <property type="entry name" value="OXIDOREDUCTASE HTATIP2"/>
    <property type="match status" value="1"/>
</dbReference>
<reference evidence="2 3" key="1">
    <citation type="submission" date="2023-10" db="EMBL/GenBank/DDBJ databases">
        <title>Paenibacillus strain PFR10 Genome sequencing and assembly.</title>
        <authorList>
            <person name="Kim I."/>
        </authorList>
    </citation>
    <scope>NUCLEOTIDE SEQUENCE [LARGE SCALE GENOMIC DNA]</scope>
    <source>
        <strain evidence="2 3">PFR10</strain>
    </source>
</reference>
<dbReference type="Proteomes" id="UP001260980">
    <property type="component" value="Unassembled WGS sequence"/>
</dbReference>
<dbReference type="Pfam" id="PF13460">
    <property type="entry name" value="NAD_binding_10"/>
    <property type="match status" value="1"/>
</dbReference>
<dbReference type="InterPro" id="IPR036291">
    <property type="entry name" value="NAD(P)-bd_dom_sf"/>
</dbReference>
<dbReference type="RefSeq" id="WP_315955806.1">
    <property type="nucleotide sequence ID" value="NZ_JAWCUD010000017.1"/>
</dbReference>